<evidence type="ECO:0000256" key="6">
    <source>
        <dbReference type="ARBA" id="ARBA00022989"/>
    </source>
</evidence>
<feature type="transmembrane region" description="Helical" evidence="9">
    <location>
        <begin position="255"/>
        <end position="282"/>
    </location>
</feature>
<evidence type="ECO:0000256" key="7">
    <source>
        <dbReference type="ARBA" id="ARBA00023008"/>
    </source>
</evidence>
<comment type="caution">
    <text evidence="12">The sequence shown here is derived from an EMBL/GenBank/DDBJ whole genome shotgun (WGS) entry which is preliminary data.</text>
</comment>
<dbReference type="GO" id="GO:0006825">
    <property type="term" value="P:copper ion transport"/>
    <property type="evidence" value="ECO:0007669"/>
    <property type="project" value="InterPro"/>
</dbReference>
<proteinExistence type="predicted"/>
<evidence type="ECO:0000256" key="2">
    <source>
        <dbReference type="ARBA" id="ARBA00022475"/>
    </source>
</evidence>
<keyword evidence="6 9" id="KW-1133">Transmembrane helix</keyword>
<keyword evidence="7" id="KW-0186">Copper</keyword>
<accession>A0A8J3YD71</accession>
<keyword evidence="2" id="KW-1003">Cell membrane</keyword>
<keyword evidence="8 9" id="KW-0472">Membrane</keyword>
<reference evidence="12" key="1">
    <citation type="submission" date="2021-01" db="EMBL/GenBank/DDBJ databases">
        <title>Whole genome shotgun sequence of Spirilliplanes yamanashiensis NBRC 15828.</title>
        <authorList>
            <person name="Komaki H."/>
            <person name="Tamura T."/>
        </authorList>
    </citation>
    <scope>NUCLEOTIDE SEQUENCE</scope>
    <source>
        <strain evidence="12">NBRC 15828</strain>
    </source>
</reference>
<keyword evidence="5" id="KW-0732">Signal</keyword>
<dbReference type="SUPFAM" id="SSF81296">
    <property type="entry name" value="E set domains"/>
    <property type="match status" value="1"/>
</dbReference>
<dbReference type="GO" id="GO:0046688">
    <property type="term" value="P:response to copper ion"/>
    <property type="evidence" value="ECO:0007669"/>
    <property type="project" value="InterPro"/>
</dbReference>
<feature type="domain" description="CopC" evidence="10">
    <location>
        <begin position="2"/>
        <end position="92"/>
    </location>
</feature>
<dbReference type="GO" id="GO:0005886">
    <property type="term" value="C:plasma membrane"/>
    <property type="evidence" value="ECO:0007669"/>
    <property type="project" value="UniProtKB-SubCell"/>
</dbReference>
<dbReference type="PANTHER" id="PTHR34820:SF4">
    <property type="entry name" value="INNER MEMBRANE PROTEIN YEBZ"/>
    <property type="match status" value="1"/>
</dbReference>
<dbReference type="EMBL" id="BOOY01000043">
    <property type="protein sequence ID" value="GIJ06616.1"/>
    <property type="molecule type" value="Genomic_DNA"/>
</dbReference>
<keyword evidence="4" id="KW-0479">Metal-binding</keyword>
<feature type="transmembrane region" description="Helical" evidence="9">
    <location>
        <begin position="289"/>
        <end position="314"/>
    </location>
</feature>
<evidence type="ECO:0000256" key="3">
    <source>
        <dbReference type="ARBA" id="ARBA00022692"/>
    </source>
</evidence>
<dbReference type="InterPro" id="IPR008457">
    <property type="entry name" value="Cu-R_CopD_dom"/>
</dbReference>
<dbReference type="Gene3D" id="2.60.40.1220">
    <property type="match status" value="1"/>
</dbReference>
<feature type="transmembrane region" description="Helical" evidence="9">
    <location>
        <begin position="191"/>
        <end position="213"/>
    </location>
</feature>
<dbReference type="Pfam" id="PF05425">
    <property type="entry name" value="CopD"/>
    <property type="match status" value="1"/>
</dbReference>
<feature type="transmembrane region" description="Helical" evidence="9">
    <location>
        <begin position="225"/>
        <end position="243"/>
    </location>
</feature>
<dbReference type="InterPro" id="IPR032694">
    <property type="entry name" value="CopC/D"/>
</dbReference>
<dbReference type="Pfam" id="PF04234">
    <property type="entry name" value="CopC"/>
    <property type="match status" value="1"/>
</dbReference>
<feature type="transmembrane region" description="Helical" evidence="9">
    <location>
        <begin position="120"/>
        <end position="140"/>
    </location>
</feature>
<keyword evidence="3 9" id="KW-0812">Transmembrane</keyword>
<dbReference type="GO" id="GO:0005507">
    <property type="term" value="F:copper ion binding"/>
    <property type="evidence" value="ECO:0007669"/>
    <property type="project" value="InterPro"/>
</dbReference>
<feature type="transmembrane region" description="Helical" evidence="9">
    <location>
        <begin position="374"/>
        <end position="392"/>
    </location>
</feature>
<dbReference type="InterPro" id="IPR007348">
    <property type="entry name" value="CopC_dom"/>
</dbReference>
<evidence type="ECO:0000256" key="9">
    <source>
        <dbReference type="SAM" id="Phobius"/>
    </source>
</evidence>
<dbReference type="AlphaFoldDB" id="A0A8J3YD71"/>
<dbReference type="InterPro" id="IPR014756">
    <property type="entry name" value="Ig_E-set"/>
</dbReference>
<evidence type="ECO:0000313" key="13">
    <source>
        <dbReference type="Proteomes" id="UP000652013"/>
    </source>
</evidence>
<comment type="subcellular location">
    <subcellularLocation>
        <location evidence="1">Cell membrane</location>
        <topology evidence="1">Multi-pass membrane protein</topology>
    </subcellularLocation>
</comment>
<evidence type="ECO:0000256" key="8">
    <source>
        <dbReference type="ARBA" id="ARBA00023136"/>
    </source>
</evidence>
<evidence type="ECO:0000313" key="12">
    <source>
        <dbReference type="EMBL" id="GIJ06616.1"/>
    </source>
</evidence>
<feature type="transmembrane region" description="Helical" evidence="9">
    <location>
        <begin position="334"/>
        <end position="353"/>
    </location>
</feature>
<name>A0A8J3YD71_9ACTN</name>
<protein>
    <submittedName>
        <fullName evidence="12">Transport integral membrane protein</fullName>
    </submittedName>
</protein>
<evidence type="ECO:0000256" key="4">
    <source>
        <dbReference type="ARBA" id="ARBA00022723"/>
    </source>
</evidence>
<dbReference type="PANTHER" id="PTHR34820">
    <property type="entry name" value="INNER MEMBRANE PROTEIN YEBZ"/>
    <property type="match status" value="1"/>
</dbReference>
<sequence>MVAANPLQSAVLGYSPTAVTVTFSEPISLIPGRTLVLAPDGKRILDGDPVVEGTTLKIPIRVADRPLGTYVISYRVVSADSHPIAGGYTFSVGAPSATAPTAPSDDVHRSVEAAIPVAKYIGYLGLVLLIGPAMLLALLWPRRMSRTGPTRLVRVGALAVAVATLAGLWLQAPYSSGASAVNVSVTELRQVLASTYGVALSVRLAVLVALAVLLPPVLAGRTGRARGSAVVLLGIAGLATWPLSGHAGASPLPPISVLSAVVHIAAMSVWLGGLVTLIAFLLPKAHPRVLGVILPVWSRWATVAVVWLVGGGVVQALIEVRSAGQLVGTDYGRFLLAKTGLLAALLGAAAVAHRMVRRRTAVSADGPRLLRRTVGFEAATAAVVLAVSAMLVQTTPARSADVQAAAAAKWKGVAQTLTTDLFTLQYDIYPVQLGENNTVHAYIYTAAGKPIPAAEWKLTAAQPTAGIEPVTTLMLGLEPHHGTGAVTFPVPGEWEIKFTVRISDIDQATVATTVSVPAAAP</sequence>
<feature type="transmembrane region" description="Helical" evidence="9">
    <location>
        <begin position="152"/>
        <end position="171"/>
    </location>
</feature>
<dbReference type="GO" id="GO:0042597">
    <property type="term" value="C:periplasmic space"/>
    <property type="evidence" value="ECO:0007669"/>
    <property type="project" value="InterPro"/>
</dbReference>
<dbReference type="Proteomes" id="UP000652013">
    <property type="component" value="Unassembled WGS sequence"/>
</dbReference>
<organism evidence="12 13">
    <name type="scientific">Spirilliplanes yamanashiensis</name>
    <dbReference type="NCBI Taxonomy" id="42233"/>
    <lineage>
        <taxon>Bacteria</taxon>
        <taxon>Bacillati</taxon>
        <taxon>Actinomycetota</taxon>
        <taxon>Actinomycetes</taxon>
        <taxon>Micromonosporales</taxon>
        <taxon>Micromonosporaceae</taxon>
        <taxon>Spirilliplanes</taxon>
    </lineage>
</organism>
<evidence type="ECO:0000256" key="5">
    <source>
        <dbReference type="ARBA" id="ARBA00022729"/>
    </source>
</evidence>
<evidence type="ECO:0000259" key="10">
    <source>
        <dbReference type="Pfam" id="PF04234"/>
    </source>
</evidence>
<gene>
    <name evidence="12" type="ORF">Sya03_59680</name>
</gene>
<feature type="domain" description="Copper resistance protein D" evidence="11">
    <location>
        <begin position="293"/>
        <end position="391"/>
    </location>
</feature>
<evidence type="ECO:0000256" key="1">
    <source>
        <dbReference type="ARBA" id="ARBA00004651"/>
    </source>
</evidence>
<dbReference type="InterPro" id="IPR014755">
    <property type="entry name" value="Cu-Rt/internalin_Ig-like"/>
</dbReference>
<keyword evidence="13" id="KW-1185">Reference proteome</keyword>
<evidence type="ECO:0000259" key="11">
    <source>
        <dbReference type="Pfam" id="PF05425"/>
    </source>
</evidence>